<accession>A0A6J6NFW0</accession>
<proteinExistence type="predicted"/>
<name>A0A6J6NFW0_9ZZZZ</name>
<reference evidence="1" key="1">
    <citation type="submission" date="2020-05" db="EMBL/GenBank/DDBJ databases">
        <authorList>
            <person name="Chiriac C."/>
            <person name="Salcher M."/>
            <person name="Ghai R."/>
            <person name="Kavagutti S V."/>
        </authorList>
    </citation>
    <scope>NUCLEOTIDE SEQUENCE</scope>
</reference>
<organism evidence="1">
    <name type="scientific">freshwater metagenome</name>
    <dbReference type="NCBI Taxonomy" id="449393"/>
    <lineage>
        <taxon>unclassified sequences</taxon>
        <taxon>metagenomes</taxon>
        <taxon>ecological metagenomes</taxon>
    </lineage>
</organism>
<sequence length="103" mass="10941">MFLTGAASTVKIIKDRTTTEIGLRITNLATSAHLPSSFVTFTLLRTNPLSILVPKIASKAGSAINAPATAIRTTVIPAYPNDFKNICGNKVNEAKVSTTVRPE</sequence>
<dbReference type="AlphaFoldDB" id="A0A6J6NFW0"/>
<gene>
    <name evidence="1" type="ORF">UFOPK2362_00672</name>
</gene>
<dbReference type="EMBL" id="CAEZXI010000062">
    <property type="protein sequence ID" value="CAB4685500.1"/>
    <property type="molecule type" value="Genomic_DNA"/>
</dbReference>
<evidence type="ECO:0000313" key="1">
    <source>
        <dbReference type="EMBL" id="CAB4685500.1"/>
    </source>
</evidence>
<protein>
    <submittedName>
        <fullName evidence="1">Unannotated protein</fullName>
    </submittedName>
</protein>